<keyword evidence="7" id="KW-1185">Reference proteome</keyword>
<dbReference type="Gene3D" id="1.10.10.10">
    <property type="entry name" value="Winged helix-like DNA-binding domain superfamily/Winged helix DNA-binding domain"/>
    <property type="match status" value="1"/>
</dbReference>
<comment type="caution">
    <text evidence="6">The sequence shown here is derived from an EMBL/GenBank/DDBJ whole genome shotgun (WGS) entry which is preliminary data.</text>
</comment>
<feature type="region of interest" description="Disordered" evidence="4">
    <location>
        <begin position="1"/>
        <end position="23"/>
    </location>
</feature>
<evidence type="ECO:0000313" key="7">
    <source>
        <dbReference type="Proteomes" id="UP001560685"/>
    </source>
</evidence>
<sequence>MKKANAQLAKHDNNTKTNAPSKRGGVPAYYQLYVLLAQQIRDGNFRAGEVLPSENEMTAQFSVSRITVRNALHQLEQEGMVRRRRGARTVVIGHNTSKNPPLFEGPVENLLTRGIASIVKNLSIGWQVPPSDVTEALRLNAKIECFHLSRLRFSTEEPFSLTRLFVAPYAARNLDENNISDEPLLFQIERTGFIAVAADQLLSAVLAQGATAEALNVPIGSALIQLRRTVYDKDNVPFMYHISLYRPDQYEYNLRLIRETSSNRPQWRHA</sequence>
<dbReference type="PANTHER" id="PTHR44846:SF1">
    <property type="entry name" value="MANNOSYL-D-GLYCERATE TRANSPORT_METABOLISM SYSTEM REPRESSOR MNGR-RELATED"/>
    <property type="match status" value="1"/>
</dbReference>
<dbReference type="PANTHER" id="PTHR44846">
    <property type="entry name" value="MANNOSYL-D-GLYCERATE TRANSPORT/METABOLISM SYSTEM REPRESSOR MNGR-RELATED"/>
    <property type="match status" value="1"/>
</dbReference>
<dbReference type="InterPro" id="IPR000524">
    <property type="entry name" value="Tscrpt_reg_HTH_GntR"/>
</dbReference>
<reference evidence="6 7" key="1">
    <citation type="submission" date="2024-05" db="EMBL/GenBank/DDBJ databases">
        <title>Three bacterial strains, DH-69, EH-24, and ECK-19 isolated from coastal sediments.</title>
        <authorList>
            <person name="Ye Y.-Q."/>
            <person name="Du Z.-J."/>
        </authorList>
    </citation>
    <scope>NUCLEOTIDE SEQUENCE [LARGE SCALE GENOMIC DNA]</scope>
    <source>
        <strain evidence="6 7">ECK-19</strain>
    </source>
</reference>
<dbReference type="SMART" id="SM00345">
    <property type="entry name" value="HTH_GNTR"/>
    <property type="match status" value="1"/>
</dbReference>
<dbReference type="EMBL" id="JBEHZE010000001">
    <property type="protein sequence ID" value="MEX6633707.1"/>
    <property type="molecule type" value="Genomic_DNA"/>
</dbReference>
<dbReference type="InterPro" id="IPR036390">
    <property type="entry name" value="WH_DNA-bd_sf"/>
</dbReference>
<proteinExistence type="predicted"/>
<dbReference type="RefSeq" id="WP_369313690.1">
    <property type="nucleotide sequence ID" value="NZ_JBEHZE010000001.1"/>
</dbReference>
<keyword evidence="1" id="KW-0805">Transcription regulation</keyword>
<evidence type="ECO:0000256" key="2">
    <source>
        <dbReference type="ARBA" id="ARBA00023125"/>
    </source>
</evidence>
<dbReference type="InterPro" id="IPR050679">
    <property type="entry name" value="Bact_HTH_transcr_reg"/>
</dbReference>
<keyword evidence="2" id="KW-0238">DNA-binding</keyword>
<dbReference type="Proteomes" id="UP001560685">
    <property type="component" value="Unassembled WGS sequence"/>
</dbReference>
<dbReference type="InterPro" id="IPR036388">
    <property type="entry name" value="WH-like_DNA-bd_sf"/>
</dbReference>
<dbReference type="InterPro" id="IPR028978">
    <property type="entry name" value="Chorismate_lyase_/UTRA_dom_sf"/>
</dbReference>
<dbReference type="SMART" id="SM00866">
    <property type="entry name" value="UTRA"/>
    <property type="match status" value="1"/>
</dbReference>
<dbReference type="InterPro" id="IPR011663">
    <property type="entry name" value="UTRA"/>
</dbReference>
<dbReference type="PROSITE" id="PS50949">
    <property type="entry name" value="HTH_GNTR"/>
    <property type="match status" value="1"/>
</dbReference>
<accession>A0ABV3Z8L5</accession>
<dbReference type="PRINTS" id="PR00035">
    <property type="entry name" value="HTHGNTR"/>
</dbReference>
<evidence type="ECO:0000256" key="1">
    <source>
        <dbReference type="ARBA" id="ARBA00023015"/>
    </source>
</evidence>
<protein>
    <submittedName>
        <fullName evidence="6">GntR family transcriptional regulator</fullName>
    </submittedName>
</protein>
<dbReference type="SUPFAM" id="SSF46785">
    <property type="entry name" value="Winged helix' DNA-binding domain"/>
    <property type="match status" value="1"/>
</dbReference>
<dbReference type="CDD" id="cd07377">
    <property type="entry name" value="WHTH_GntR"/>
    <property type="match status" value="1"/>
</dbReference>
<dbReference type="Pfam" id="PF07702">
    <property type="entry name" value="UTRA"/>
    <property type="match status" value="1"/>
</dbReference>
<gene>
    <name evidence="6" type="ORF">ABFZ84_09125</name>
</gene>
<dbReference type="Pfam" id="PF00392">
    <property type="entry name" value="GntR"/>
    <property type="match status" value="1"/>
</dbReference>
<dbReference type="SUPFAM" id="SSF64288">
    <property type="entry name" value="Chorismate lyase-like"/>
    <property type="match status" value="1"/>
</dbReference>
<evidence type="ECO:0000313" key="6">
    <source>
        <dbReference type="EMBL" id="MEX6633707.1"/>
    </source>
</evidence>
<organism evidence="6 7">
    <name type="scientific">Hyphococcus lacteus</name>
    <dbReference type="NCBI Taxonomy" id="3143536"/>
    <lineage>
        <taxon>Bacteria</taxon>
        <taxon>Pseudomonadati</taxon>
        <taxon>Pseudomonadota</taxon>
        <taxon>Alphaproteobacteria</taxon>
        <taxon>Parvularculales</taxon>
        <taxon>Parvularculaceae</taxon>
        <taxon>Hyphococcus</taxon>
    </lineage>
</organism>
<evidence type="ECO:0000259" key="5">
    <source>
        <dbReference type="PROSITE" id="PS50949"/>
    </source>
</evidence>
<dbReference type="Gene3D" id="3.40.1410.10">
    <property type="entry name" value="Chorismate lyase-like"/>
    <property type="match status" value="1"/>
</dbReference>
<feature type="domain" description="HTH gntR-type" evidence="5">
    <location>
        <begin position="26"/>
        <end position="94"/>
    </location>
</feature>
<evidence type="ECO:0000256" key="4">
    <source>
        <dbReference type="SAM" id="MobiDB-lite"/>
    </source>
</evidence>
<name>A0ABV3Z8L5_9PROT</name>
<evidence type="ECO:0000256" key="3">
    <source>
        <dbReference type="ARBA" id="ARBA00023163"/>
    </source>
</evidence>
<keyword evidence="3" id="KW-0804">Transcription</keyword>